<dbReference type="Proteomes" id="UP001597112">
    <property type="component" value="Unassembled WGS sequence"/>
</dbReference>
<protein>
    <submittedName>
        <fullName evidence="1">Uncharacterized protein</fullName>
    </submittedName>
</protein>
<accession>A0ABW3K0P9</accession>
<evidence type="ECO:0000313" key="1">
    <source>
        <dbReference type="EMBL" id="MFD0999769.1"/>
    </source>
</evidence>
<reference evidence="2" key="1">
    <citation type="journal article" date="2019" name="Int. J. Syst. Evol. Microbiol.">
        <title>The Global Catalogue of Microorganisms (GCM) 10K type strain sequencing project: providing services to taxonomists for standard genome sequencing and annotation.</title>
        <authorList>
            <consortium name="The Broad Institute Genomics Platform"/>
            <consortium name="The Broad Institute Genome Sequencing Center for Infectious Disease"/>
            <person name="Wu L."/>
            <person name="Ma J."/>
        </authorList>
    </citation>
    <scope>NUCLEOTIDE SEQUENCE [LARGE SCALE GENOMIC DNA]</scope>
    <source>
        <strain evidence="2">CCUG 58938</strain>
    </source>
</reference>
<dbReference type="RefSeq" id="WP_377578763.1">
    <property type="nucleotide sequence ID" value="NZ_JBHTKA010000003.1"/>
</dbReference>
<keyword evidence="2" id="KW-1185">Reference proteome</keyword>
<sequence length="73" mass="7697">MHGLRAAATTLYPGYIQIGSMLEKAIAAEAGGHILYPGSHAMVNVVSIPMAKRYSIGNQNRNGVTIPTGHLHA</sequence>
<gene>
    <name evidence="1" type="ORF">ACFQ21_10640</name>
</gene>
<evidence type="ECO:0000313" key="2">
    <source>
        <dbReference type="Proteomes" id="UP001597112"/>
    </source>
</evidence>
<proteinExistence type="predicted"/>
<comment type="caution">
    <text evidence="1">The sequence shown here is derived from an EMBL/GenBank/DDBJ whole genome shotgun (WGS) entry which is preliminary data.</text>
</comment>
<organism evidence="1 2">
    <name type="scientific">Ohtaekwangia kribbensis</name>
    <dbReference type="NCBI Taxonomy" id="688913"/>
    <lineage>
        <taxon>Bacteria</taxon>
        <taxon>Pseudomonadati</taxon>
        <taxon>Bacteroidota</taxon>
        <taxon>Cytophagia</taxon>
        <taxon>Cytophagales</taxon>
        <taxon>Fulvivirgaceae</taxon>
        <taxon>Ohtaekwangia</taxon>
    </lineage>
</organism>
<name>A0ABW3K0P9_9BACT</name>
<dbReference type="EMBL" id="JBHTKA010000003">
    <property type="protein sequence ID" value="MFD0999769.1"/>
    <property type="molecule type" value="Genomic_DNA"/>
</dbReference>